<dbReference type="PROSITE" id="PS00061">
    <property type="entry name" value="ADH_SHORT"/>
    <property type="match status" value="1"/>
</dbReference>
<dbReference type="Pfam" id="PF13561">
    <property type="entry name" value="adh_short_C2"/>
    <property type="match status" value="1"/>
</dbReference>
<proteinExistence type="predicted"/>
<gene>
    <name evidence="2" type="ORF">H1B27_31680</name>
</gene>
<evidence type="ECO:0000313" key="2">
    <source>
        <dbReference type="EMBL" id="MBH5390799.1"/>
    </source>
</evidence>
<name>A0ABS0PBX0_9BRAD</name>
<dbReference type="PRINTS" id="PR00081">
    <property type="entry name" value="GDHRDH"/>
</dbReference>
<reference evidence="2 3" key="1">
    <citation type="submission" date="2020-07" db="EMBL/GenBank/DDBJ databases">
        <title>Bradyrhizobium diversity isolated from nodules of indigenous legumes of Western Australia.</title>
        <authorList>
            <person name="Klepa M.S."/>
        </authorList>
    </citation>
    <scope>NUCLEOTIDE SEQUENCE [LARGE SCALE GENOMIC DNA]</scope>
    <source>
        <strain evidence="2 3">CNPSo 4019</strain>
    </source>
</reference>
<dbReference type="EMBL" id="JACEGD010000038">
    <property type="protein sequence ID" value="MBH5390799.1"/>
    <property type="molecule type" value="Genomic_DNA"/>
</dbReference>
<sequence length="253" mass="26741">MNARFTNQVVVVTGAASGIGAVIARHFAEGGARLVLSDVDDKQLDTVARDIASSGHEKPTIKAGDLSKEEIAGALIRTAVDTHGTLDVLVNNAGGGIIKPFLEHTPDTLRTTIDRNLWTTVWCTWHAVPVMKEKGYGRVVNIGADSVRNGLWDHAAYNAAKGGVHAIATGLAREFAKDGITFNVVAPCIVNTPQVQKATLMSAQALQRFVDVVPMGRAGDMDEIASMVCYLASKEASFVTGQVISVNGGSTML</sequence>
<evidence type="ECO:0000313" key="3">
    <source>
        <dbReference type="Proteomes" id="UP001194539"/>
    </source>
</evidence>
<dbReference type="Gene3D" id="3.40.50.720">
    <property type="entry name" value="NAD(P)-binding Rossmann-like Domain"/>
    <property type="match status" value="1"/>
</dbReference>
<dbReference type="PANTHER" id="PTHR43639">
    <property type="entry name" value="OXIDOREDUCTASE, SHORT-CHAIN DEHYDROGENASE/REDUCTASE FAMILY (AFU_ORTHOLOGUE AFUA_5G02870)"/>
    <property type="match status" value="1"/>
</dbReference>
<keyword evidence="1" id="KW-0560">Oxidoreductase</keyword>
<dbReference type="InterPro" id="IPR002347">
    <property type="entry name" value="SDR_fam"/>
</dbReference>
<dbReference type="Proteomes" id="UP001194539">
    <property type="component" value="Unassembled WGS sequence"/>
</dbReference>
<protein>
    <submittedName>
        <fullName evidence="2">SDR family oxidoreductase</fullName>
    </submittedName>
</protein>
<dbReference type="PANTHER" id="PTHR43639:SF9">
    <property type="entry name" value="BLL5898 PROTEIN"/>
    <property type="match status" value="1"/>
</dbReference>
<dbReference type="RefSeq" id="WP_197968740.1">
    <property type="nucleotide sequence ID" value="NZ_JACEGD010000038.1"/>
</dbReference>
<dbReference type="PRINTS" id="PR00080">
    <property type="entry name" value="SDRFAMILY"/>
</dbReference>
<dbReference type="InterPro" id="IPR036291">
    <property type="entry name" value="NAD(P)-bd_dom_sf"/>
</dbReference>
<keyword evidence="3" id="KW-1185">Reference proteome</keyword>
<dbReference type="SUPFAM" id="SSF51735">
    <property type="entry name" value="NAD(P)-binding Rossmann-fold domains"/>
    <property type="match status" value="1"/>
</dbReference>
<organism evidence="2 3">
    <name type="scientific">Bradyrhizobium diversitatis</name>
    <dbReference type="NCBI Taxonomy" id="2755406"/>
    <lineage>
        <taxon>Bacteria</taxon>
        <taxon>Pseudomonadati</taxon>
        <taxon>Pseudomonadota</taxon>
        <taxon>Alphaproteobacteria</taxon>
        <taxon>Hyphomicrobiales</taxon>
        <taxon>Nitrobacteraceae</taxon>
        <taxon>Bradyrhizobium</taxon>
    </lineage>
</organism>
<evidence type="ECO:0000256" key="1">
    <source>
        <dbReference type="ARBA" id="ARBA00023002"/>
    </source>
</evidence>
<dbReference type="InterPro" id="IPR020904">
    <property type="entry name" value="Sc_DH/Rdtase_CS"/>
</dbReference>
<comment type="caution">
    <text evidence="2">The sequence shown here is derived from an EMBL/GenBank/DDBJ whole genome shotgun (WGS) entry which is preliminary data.</text>
</comment>
<accession>A0ABS0PBX0</accession>